<dbReference type="SUPFAM" id="SSF53098">
    <property type="entry name" value="Ribonuclease H-like"/>
    <property type="match status" value="1"/>
</dbReference>
<sequence>MDADMEENRPEKEGRKRKRSSEIAKQETDRKFLPHWQHERTWLVYDTEQNSMFCTLCQDLKMDNSFTRGCQSIRLIRIREHEIEKNHVYAVSQAQRSCEQWEIAKRNALLQTKIGVLNCMNMAYCLAKEDVAMAKFPSFLSATECLYVTDDLSKTVNIGVESYRNELKAREFIMCLADVIRDSILEDIRLSPAFAIGVDESTDISTVEEMVMYSWYLKNGIPVTTFLGLYAMPKADAESITRTIKETVLNYDIEESRCFAFGSDGASVMTGCEAGVGVRLRNTVEPHMLAFHCLAHKLALCTKSAADGIEFFGNFDTILHSIASYFSRSGVRKKIFLDIQKALGFESVIRIAKDCHTRWLSKGFSGESVYDTLPALVEEFRSSAAHSDIAKTLLSHVTSVEFLGTLCFYKDILHKLNLLSKCFQADNIDFEVAADLVQGTRVGLEA</sequence>
<gene>
    <name evidence="3" type="ORF">CYMTET_19074</name>
</gene>
<dbReference type="AlphaFoldDB" id="A0AAE0L5J5"/>
<organism evidence="3 4">
    <name type="scientific">Cymbomonas tetramitiformis</name>
    <dbReference type="NCBI Taxonomy" id="36881"/>
    <lineage>
        <taxon>Eukaryota</taxon>
        <taxon>Viridiplantae</taxon>
        <taxon>Chlorophyta</taxon>
        <taxon>Pyramimonadophyceae</taxon>
        <taxon>Pyramimonadales</taxon>
        <taxon>Pyramimonadaceae</taxon>
        <taxon>Cymbomonas</taxon>
    </lineage>
</organism>
<feature type="region of interest" description="Disordered" evidence="1">
    <location>
        <begin position="1"/>
        <end position="25"/>
    </location>
</feature>
<keyword evidence="4" id="KW-1185">Reference proteome</keyword>
<reference evidence="3 4" key="1">
    <citation type="journal article" date="2015" name="Genome Biol. Evol.">
        <title>Comparative Genomics of a Bacterivorous Green Alga Reveals Evolutionary Causalities and Consequences of Phago-Mixotrophic Mode of Nutrition.</title>
        <authorList>
            <person name="Burns J.A."/>
            <person name="Paasch A."/>
            <person name="Narechania A."/>
            <person name="Kim E."/>
        </authorList>
    </citation>
    <scope>NUCLEOTIDE SEQUENCE [LARGE SCALE GENOMIC DNA]</scope>
    <source>
        <strain evidence="3 4">PLY_AMNH</strain>
    </source>
</reference>
<name>A0AAE0L5J5_9CHLO</name>
<comment type="caution">
    <text evidence="3">The sequence shown here is derived from an EMBL/GenBank/DDBJ whole genome shotgun (WGS) entry which is preliminary data.</text>
</comment>
<dbReference type="EMBL" id="LGRX02008862">
    <property type="protein sequence ID" value="KAK3272642.1"/>
    <property type="molecule type" value="Genomic_DNA"/>
</dbReference>
<dbReference type="PANTHER" id="PTHR46880">
    <property type="entry name" value="RAS-ASSOCIATING DOMAIN-CONTAINING PROTEIN"/>
    <property type="match status" value="1"/>
</dbReference>
<dbReference type="InterPro" id="IPR057456">
    <property type="entry name" value="Znf_C17orf113"/>
</dbReference>
<accession>A0AAE0L5J5</accession>
<protein>
    <recommendedName>
        <fullName evidence="2">C17orf113 probable zinc finger domain-containing protein</fullName>
    </recommendedName>
</protein>
<dbReference type="PANTHER" id="PTHR46880:SF5">
    <property type="entry name" value="DUF4371 DOMAIN-CONTAINING PROTEIN"/>
    <property type="match status" value="1"/>
</dbReference>
<dbReference type="Pfam" id="PF25431">
    <property type="entry name" value="zf-C17orf113"/>
    <property type="match status" value="1"/>
</dbReference>
<evidence type="ECO:0000313" key="4">
    <source>
        <dbReference type="Proteomes" id="UP001190700"/>
    </source>
</evidence>
<dbReference type="InterPro" id="IPR012337">
    <property type="entry name" value="RNaseH-like_sf"/>
</dbReference>
<feature type="domain" description="C17orf113 probable zinc finger" evidence="2">
    <location>
        <begin position="41"/>
        <end position="94"/>
    </location>
</feature>
<evidence type="ECO:0000313" key="3">
    <source>
        <dbReference type="EMBL" id="KAK3272642.1"/>
    </source>
</evidence>
<evidence type="ECO:0000259" key="2">
    <source>
        <dbReference type="Pfam" id="PF25431"/>
    </source>
</evidence>
<dbReference type="Proteomes" id="UP001190700">
    <property type="component" value="Unassembled WGS sequence"/>
</dbReference>
<proteinExistence type="predicted"/>
<evidence type="ECO:0000256" key="1">
    <source>
        <dbReference type="SAM" id="MobiDB-lite"/>
    </source>
</evidence>